<dbReference type="InterPro" id="IPR003611">
    <property type="entry name" value="NUMOD3"/>
</dbReference>
<keyword evidence="2" id="KW-0496">Mitochondrion</keyword>
<comment type="caution">
    <text evidence="2">The sequence shown here is derived from an EMBL/GenBank/DDBJ whole genome shotgun (WGS) entry which is preliminary data.</text>
</comment>
<gene>
    <name evidence="2" type="ORF">PG996_016176</name>
</gene>
<proteinExistence type="predicted"/>
<dbReference type="SUPFAM" id="SSF64496">
    <property type="entry name" value="DNA-binding domain of intron-encoded endonucleases"/>
    <property type="match status" value="1"/>
</dbReference>
<protein>
    <recommendedName>
        <fullName evidence="1">Nuclease associated modular domain-containing protein</fullName>
    </recommendedName>
</protein>
<dbReference type="Proteomes" id="UP001446871">
    <property type="component" value="Unassembled WGS sequence"/>
</dbReference>
<keyword evidence="3" id="KW-1185">Reference proteome</keyword>
<feature type="domain" description="Nuclease associated modular" evidence="1">
    <location>
        <begin position="30"/>
        <end position="46"/>
    </location>
</feature>
<evidence type="ECO:0000259" key="1">
    <source>
        <dbReference type="SMART" id="SM00496"/>
    </source>
</evidence>
<accession>A0ABR1TDW3</accession>
<geneLocation type="mitochondrion" evidence="2"/>
<feature type="domain" description="Nuclease associated modular" evidence="1">
    <location>
        <begin position="6"/>
        <end position="22"/>
    </location>
</feature>
<name>A0ABR1TDW3_9PEZI</name>
<evidence type="ECO:0000313" key="2">
    <source>
        <dbReference type="EMBL" id="KAK8043969.1"/>
    </source>
</evidence>
<dbReference type="EMBL" id="JAQQWM010000010">
    <property type="protein sequence ID" value="KAK8043969.1"/>
    <property type="molecule type" value="Genomic_DNA"/>
</dbReference>
<dbReference type="Pfam" id="PF07460">
    <property type="entry name" value="NUMOD3"/>
    <property type="match status" value="1"/>
</dbReference>
<organism evidence="2 3">
    <name type="scientific">Apiospora saccharicola</name>
    <dbReference type="NCBI Taxonomy" id="335842"/>
    <lineage>
        <taxon>Eukaryota</taxon>
        <taxon>Fungi</taxon>
        <taxon>Dikarya</taxon>
        <taxon>Ascomycota</taxon>
        <taxon>Pezizomycotina</taxon>
        <taxon>Sordariomycetes</taxon>
        <taxon>Xylariomycetidae</taxon>
        <taxon>Amphisphaeriales</taxon>
        <taxon>Apiosporaceae</taxon>
        <taxon>Apiospora</taxon>
    </lineage>
</organism>
<sequence length="78" mass="8573">MSISAQGHKHTEETKKLISLATKGVNNPNFGKKHTEETKALISLARLGKSIISESTKAKMSEERALLEGLDENIQKLL</sequence>
<feature type="domain" description="Nuclease associated modular" evidence="1">
    <location>
        <begin position="47"/>
        <end position="64"/>
    </location>
</feature>
<evidence type="ECO:0000313" key="3">
    <source>
        <dbReference type="Proteomes" id="UP001446871"/>
    </source>
</evidence>
<dbReference type="SMART" id="SM00496">
    <property type="entry name" value="IENR2"/>
    <property type="match status" value="3"/>
</dbReference>
<reference evidence="2 3" key="1">
    <citation type="submission" date="2023-01" db="EMBL/GenBank/DDBJ databases">
        <title>Analysis of 21 Apiospora genomes using comparative genomics revels a genus with tremendous synthesis potential of carbohydrate active enzymes and secondary metabolites.</title>
        <authorList>
            <person name="Sorensen T."/>
        </authorList>
    </citation>
    <scope>NUCLEOTIDE SEQUENCE [LARGE SCALE GENOMIC DNA]</scope>
    <source>
        <strain evidence="2 3">CBS 83171</strain>
    </source>
</reference>